<gene>
    <name evidence="3" type="ORF">ACFPN2_31130</name>
</gene>
<evidence type="ECO:0000256" key="1">
    <source>
        <dbReference type="SAM" id="MobiDB-lite"/>
    </source>
</evidence>
<feature type="transmembrane region" description="Helical" evidence="2">
    <location>
        <begin position="242"/>
        <end position="261"/>
    </location>
</feature>
<feature type="transmembrane region" description="Helical" evidence="2">
    <location>
        <begin position="332"/>
        <end position="351"/>
    </location>
</feature>
<comment type="caution">
    <text evidence="3">The sequence shown here is derived from an EMBL/GenBank/DDBJ whole genome shotgun (WGS) entry which is preliminary data.</text>
</comment>
<keyword evidence="2" id="KW-1133">Transmembrane helix</keyword>
<feature type="transmembrane region" description="Helical" evidence="2">
    <location>
        <begin position="502"/>
        <end position="527"/>
    </location>
</feature>
<dbReference type="Pfam" id="PF03806">
    <property type="entry name" value="ABG_transport"/>
    <property type="match status" value="1"/>
</dbReference>
<evidence type="ECO:0000313" key="3">
    <source>
        <dbReference type="EMBL" id="MFC4313568.1"/>
    </source>
</evidence>
<accession>A0ABV8T3T0</accession>
<sequence length="533" mass="57077">MAKRSHTLSPHDLGDVHDDRNHRRSSHPSGKSGFERFLDVVERVGNKVPHPVVIFVLLIALVIVLSHVFYMLGASATYQSINADTGEVEELTTTAQSLLTADGFRFMFEGVVQNFMNFNAVGVIIVAMLGVGVAEESGLIKALIHKLVNVAPPAAMTYILVFIGILSSIAADAGYLVLIPLAAAAFLSLGRHPLAGLAASFAGVAAVFTANILIKPLDGILTGITNDAIHLLNPNLSIDLTANFWFSAASVLLLTVAVALITEKIVEPRLGAYTSNETVVERSEMTPEETRGLRYSGIAIFVVLAVFMALSLPSGAPLRNPDTGDLIGDSPFMNGLIVFIMILFLAAGWAYGKGAGTMKSTVDVVNAMEKAIRSLASLLFLLFVISQFLAFFNYSNMATLAAVNLGDWLEEAGLGPLTLLIGFVVVVAVLDLIMTGAIPKWAIFAPVFVPLLMRLNVDPEAVLAAYRVGDAPFNAVTPLNAYFALIVTFAQKYDPKAGVGTVIALMLPYVIIVFVLWILLLAAWHLFGIPWGL</sequence>
<feature type="compositionally biased region" description="Basic and acidic residues" evidence="1">
    <location>
        <begin position="12"/>
        <end position="21"/>
    </location>
</feature>
<protein>
    <submittedName>
        <fullName evidence="3">AbgT family transporter</fullName>
    </submittedName>
</protein>
<feature type="transmembrane region" description="Helical" evidence="2">
    <location>
        <begin position="52"/>
        <end position="72"/>
    </location>
</feature>
<keyword evidence="2" id="KW-0812">Transmembrane</keyword>
<organism evidence="3 4">
    <name type="scientific">Steroidobacter flavus</name>
    <dbReference type="NCBI Taxonomy" id="1842136"/>
    <lineage>
        <taxon>Bacteria</taxon>
        <taxon>Pseudomonadati</taxon>
        <taxon>Pseudomonadota</taxon>
        <taxon>Gammaproteobacteria</taxon>
        <taxon>Steroidobacterales</taxon>
        <taxon>Steroidobacteraceae</taxon>
        <taxon>Steroidobacter</taxon>
    </lineage>
</organism>
<dbReference type="InterPro" id="IPR004697">
    <property type="entry name" value="AbgT"/>
</dbReference>
<evidence type="ECO:0000313" key="4">
    <source>
        <dbReference type="Proteomes" id="UP001595904"/>
    </source>
</evidence>
<name>A0ABV8T3T0_9GAMM</name>
<feature type="transmembrane region" description="Helical" evidence="2">
    <location>
        <begin position="115"/>
        <end position="134"/>
    </location>
</feature>
<reference evidence="4" key="1">
    <citation type="journal article" date="2019" name="Int. J. Syst. Evol. Microbiol.">
        <title>The Global Catalogue of Microorganisms (GCM) 10K type strain sequencing project: providing services to taxonomists for standard genome sequencing and annotation.</title>
        <authorList>
            <consortium name="The Broad Institute Genomics Platform"/>
            <consortium name="The Broad Institute Genome Sequencing Center for Infectious Disease"/>
            <person name="Wu L."/>
            <person name="Ma J."/>
        </authorList>
    </citation>
    <scope>NUCLEOTIDE SEQUENCE [LARGE SCALE GENOMIC DNA]</scope>
    <source>
        <strain evidence="4">CGMCC 1.10759</strain>
    </source>
</reference>
<keyword evidence="4" id="KW-1185">Reference proteome</keyword>
<feature type="transmembrane region" description="Helical" evidence="2">
    <location>
        <begin position="292"/>
        <end position="312"/>
    </location>
</feature>
<dbReference type="PANTHER" id="PTHR30282">
    <property type="entry name" value="P-AMINOBENZOYL GLUTAMATE TRANSPORTER"/>
    <property type="match status" value="1"/>
</dbReference>
<proteinExistence type="predicted"/>
<dbReference type="RefSeq" id="WP_380603999.1">
    <property type="nucleotide sequence ID" value="NZ_JBHSDU010000015.1"/>
</dbReference>
<feature type="transmembrane region" description="Helical" evidence="2">
    <location>
        <begin position="194"/>
        <end position="214"/>
    </location>
</feature>
<keyword evidence="2" id="KW-0472">Membrane</keyword>
<feature type="transmembrane region" description="Helical" evidence="2">
    <location>
        <begin position="472"/>
        <end position="490"/>
    </location>
</feature>
<feature type="transmembrane region" description="Helical" evidence="2">
    <location>
        <begin position="441"/>
        <end position="457"/>
    </location>
</feature>
<evidence type="ECO:0000256" key="2">
    <source>
        <dbReference type="SAM" id="Phobius"/>
    </source>
</evidence>
<feature type="transmembrane region" description="Helical" evidence="2">
    <location>
        <begin position="372"/>
        <end position="394"/>
    </location>
</feature>
<feature type="transmembrane region" description="Helical" evidence="2">
    <location>
        <begin position="154"/>
        <end position="187"/>
    </location>
</feature>
<dbReference type="Proteomes" id="UP001595904">
    <property type="component" value="Unassembled WGS sequence"/>
</dbReference>
<feature type="transmembrane region" description="Helical" evidence="2">
    <location>
        <begin position="414"/>
        <end position="434"/>
    </location>
</feature>
<dbReference type="PANTHER" id="PTHR30282:SF0">
    <property type="entry name" value="P-AMINOBENZOYL-GLUTAMATE TRANSPORT PROTEIN"/>
    <property type="match status" value="1"/>
</dbReference>
<feature type="region of interest" description="Disordered" evidence="1">
    <location>
        <begin position="1"/>
        <end position="31"/>
    </location>
</feature>
<dbReference type="EMBL" id="JBHSDU010000015">
    <property type="protein sequence ID" value="MFC4313568.1"/>
    <property type="molecule type" value="Genomic_DNA"/>
</dbReference>